<dbReference type="EMBL" id="KV425918">
    <property type="protein sequence ID" value="KZV98443.1"/>
    <property type="molecule type" value="Genomic_DNA"/>
</dbReference>
<reference evidence="1 2" key="1">
    <citation type="journal article" date="2016" name="Mol. Biol. Evol.">
        <title>Comparative Genomics of Early-Diverging Mushroom-Forming Fungi Provides Insights into the Origins of Lignocellulose Decay Capabilities.</title>
        <authorList>
            <person name="Nagy L.G."/>
            <person name="Riley R."/>
            <person name="Tritt A."/>
            <person name="Adam C."/>
            <person name="Daum C."/>
            <person name="Floudas D."/>
            <person name="Sun H."/>
            <person name="Yadav J.S."/>
            <person name="Pangilinan J."/>
            <person name="Larsson K.H."/>
            <person name="Matsuura K."/>
            <person name="Barry K."/>
            <person name="Labutti K."/>
            <person name="Kuo R."/>
            <person name="Ohm R.A."/>
            <person name="Bhattacharya S.S."/>
            <person name="Shirouzu T."/>
            <person name="Yoshinaga Y."/>
            <person name="Martin F.M."/>
            <person name="Grigoriev I.V."/>
            <person name="Hibbett D.S."/>
        </authorList>
    </citation>
    <scope>NUCLEOTIDE SEQUENCE [LARGE SCALE GENOMIC DNA]</scope>
    <source>
        <strain evidence="1 2">HHB12029</strain>
    </source>
</reference>
<evidence type="ECO:0000313" key="2">
    <source>
        <dbReference type="Proteomes" id="UP000077266"/>
    </source>
</evidence>
<sequence>MARNPVYPRPKFQLERLFDVFRLMLELPKPDAADNTVHLSEDATTLRALLSLTASGVGHARRINSLSLVQLEGHMTAADKYDIPSAPPIVASCLQQRADDLDPWRPDDQDPWHLFGIVKRFGFTDLEASVRLKPLQTRLDSTPYPSYLSGADVYNVMLERKQRVDEFCYALTLESWDAPFAVYNRRTRSPITQLGNCYCTRQDTVPNYPIRQLLLHPARKHYFRQEASPCTACDSPNGLATRATGLCAGTSPQPSRNRRHGFVHGDEAAAGSHHGLSPCRKLRPRGASHLRPRPCAQTRGACCETVAGWSPRTNLWHGLRGGRSLVPVHRAHSCVVRDGCCLVPVPNAHSR</sequence>
<name>A0A165LWY9_EXIGL</name>
<dbReference type="Proteomes" id="UP000077266">
    <property type="component" value="Unassembled WGS sequence"/>
</dbReference>
<dbReference type="InParanoid" id="A0A165LWY9"/>
<gene>
    <name evidence="1" type="ORF">EXIGLDRAFT_807761</name>
</gene>
<keyword evidence="2" id="KW-1185">Reference proteome</keyword>
<dbReference type="AlphaFoldDB" id="A0A165LWY9"/>
<accession>A0A165LWY9</accession>
<protein>
    <submittedName>
        <fullName evidence="1">Uncharacterized protein</fullName>
    </submittedName>
</protein>
<evidence type="ECO:0000313" key="1">
    <source>
        <dbReference type="EMBL" id="KZV98443.1"/>
    </source>
</evidence>
<organism evidence="1 2">
    <name type="scientific">Exidia glandulosa HHB12029</name>
    <dbReference type="NCBI Taxonomy" id="1314781"/>
    <lineage>
        <taxon>Eukaryota</taxon>
        <taxon>Fungi</taxon>
        <taxon>Dikarya</taxon>
        <taxon>Basidiomycota</taxon>
        <taxon>Agaricomycotina</taxon>
        <taxon>Agaricomycetes</taxon>
        <taxon>Auriculariales</taxon>
        <taxon>Exidiaceae</taxon>
        <taxon>Exidia</taxon>
    </lineage>
</organism>
<proteinExistence type="predicted"/>